<evidence type="ECO:0000256" key="1">
    <source>
        <dbReference type="SAM" id="MobiDB-lite"/>
    </source>
</evidence>
<dbReference type="PANTHER" id="PTHR11439">
    <property type="entry name" value="GAG-POL-RELATED RETROTRANSPOSON"/>
    <property type="match status" value="1"/>
</dbReference>
<feature type="compositionally biased region" description="Basic and acidic residues" evidence="1">
    <location>
        <begin position="238"/>
        <end position="272"/>
    </location>
</feature>
<feature type="domain" description="Integrase catalytic" evidence="2">
    <location>
        <begin position="62"/>
        <end position="167"/>
    </location>
</feature>
<dbReference type="Proteomes" id="UP001151760">
    <property type="component" value="Unassembled WGS sequence"/>
</dbReference>
<dbReference type="SUPFAM" id="SSF56672">
    <property type="entry name" value="DNA/RNA polymerases"/>
    <property type="match status" value="1"/>
</dbReference>
<dbReference type="CDD" id="cd09272">
    <property type="entry name" value="RNase_HI_RT_Ty1"/>
    <property type="match status" value="1"/>
</dbReference>
<sequence length="1077" mass="121992">MNKLAKGNLVRGLPSKLFENDQTCVACQKGKQHRASSTKDETNGIHKSFITGIENLVDHKDKVIRCDNGTEFKNKEMNQFCEMKGNLRQCSVARTPQQNIVSERRNRTLIEVARTMLVDSKLPTTFGQKQLILLAIPFGCLDTILNTIDHLEKFDGKAGEGFFVRYSLNSKAFGVFNSRTRIVEENLHIRFSESTPNVVGSKACDNAGQARKETKPVKDYILLPLWTADPPFSQDLKSSQDDGSKPSSDDGNKVDKDSRKDSEGFNQEKEDNVNSTNNVNAAITNEVNAIDGKISIELPFDPNMPELEDYSIFDSSRNDEDDGAEADMNNLDTTFQASPNPTTRIHKDHPLDQVIGDLQSATQTKRMSKNLEEHGFEEPKKVIHTLKDPSWIEAMQEELLQFKLQEVWTLVDLPNRKRVIGTKWVFRNKKDERGIIEEEVYVCQPLGFEDPDFPDRVYKVEKALYGLHQAPRAWYETLSTYLLDNGFQRGKINKTLFIKRHKGDILLVQVYVDDIIFGSTKKGLCIAFEKLMHEKFQMSSIGELTFFLGLQVKQKKDGIFISQDKYVDEILKKFGFTEVKTASTPMETQKPLLKDEDGEEVDVYMYRSMIGSLMYLTSLRPDIMFAVCACARYQVNPKVSHLHAVKRIFRYLKGQLKLGLWYPKDSPFDLVAYTDSDYAGTSLDRKSTIGGCQFLGYRLISWQCKKQTVVANSITEAEYVAASSMIGCYQSCCGQAILASSSEVPSVLKFLQRRKLEAKKGFLLYDKTKLKVGSCWRTEFSTFEPLVSSSTVLYKPDISKASSLDVCGDQIRQLAVIGGLHISGQGFNGSDYTTWGLRKLDGYDDGFILLTQKTEQAATENLYSAIYMKLISSLKDITILNLVVSVLNQLPDQAHLLWRLSRFRRRESAATPPPPFCLPYTYVTLPPFEEVRYRFWSVILKAREIMQDLERDVSYGITDTWDEMLVDMPGAPETDETELGRRMTNFVTTVRHDTNEIYDVSRGLGRSIDASDLACSELMSRTTVIGSAADRRRQAQFIEVLKLMKRLQTQMTEFQRQHVPAKGPAQPDAPKEAGSSS</sequence>
<accession>A0ABQ5D4L2</accession>
<name>A0ABQ5D4L2_9ASTR</name>
<dbReference type="EMBL" id="BQNB010014734">
    <property type="protein sequence ID" value="GJT31764.1"/>
    <property type="molecule type" value="Genomic_DNA"/>
</dbReference>
<dbReference type="Pfam" id="PF25597">
    <property type="entry name" value="SH3_retrovirus"/>
    <property type="match status" value="1"/>
</dbReference>
<dbReference type="Gene3D" id="3.30.420.10">
    <property type="entry name" value="Ribonuclease H-like superfamily/Ribonuclease H"/>
    <property type="match status" value="1"/>
</dbReference>
<organism evidence="3 4">
    <name type="scientific">Tanacetum coccineum</name>
    <dbReference type="NCBI Taxonomy" id="301880"/>
    <lineage>
        <taxon>Eukaryota</taxon>
        <taxon>Viridiplantae</taxon>
        <taxon>Streptophyta</taxon>
        <taxon>Embryophyta</taxon>
        <taxon>Tracheophyta</taxon>
        <taxon>Spermatophyta</taxon>
        <taxon>Magnoliopsida</taxon>
        <taxon>eudicotyledons</taxon>
        <taxon>Gunneridae</taxon>
        <taxon>Pentapetalae</taxon>
        <taxon>asterids</taxon>
        <taxon>campanulids</taxon>
        <taxon>Asterales</taxon>
        <taxon>Asteraceae</taxon>
        <taxon>Asteroideae</taxon>
        <taxon>Anthemideae</taxon>
        <taxon>Anthemidinae</taxon>
        <taxon>Tanacetum</taxon>
    </lineage>
</organism>
<dbReference type="InterPro" id="IPR057670">
    <property type="entry name" value="SH3_retrovirus"/>
</dbReference>
<reference evidence="3" key="1">
    <citation type="journal article" date="2022" name="Int. J. Mol. Sci.">
        <title>Draft Genome of Tanacetum Coccineum: Genomic Comparison of Closely Related Tanacetum-Family Plants.</title>
        <authorList>
            <person name="Yamashiro T."/>
            <person name="Shiraishi A."/>
            <person name="Nakayama K."/>
            <person name="Satake H."/>
        </authorList>
    </citation>
    <scope>NUCLEOTIDE SEQUENCE</scope>
</reference>
<feature type="region of interest" description="Disordered" evidence="1">
    <location>
        <begin position="313"/>
        <end position="348"/>
    </location>
</feature>
<protein>
    <submittedName>
        <fullName evidence="3">Ribonuclease H-like domain-containing protein</fullName>
    </submittedName>
</protein>
<gene>
    <name evidence="3" type="ORF">Tco_0922183</name>
</gene>
<dbReference type="InterPro" id="IPR001584">
    <property type="entry name" value="Integrase_cat-core"/>
</dbReference>
<reference evidence="3" key="2">
    <citation type="submission" date="2022-01" db="EMBL/GenBank/DDBJ databases">
        <authorList>
            <person name="Yamashiro T."/>
            <person name="Shiraishi A."/>
            <person name="Satake H."/>
            <person name="Nakayama K."/>
        </authorList>
    </citation>
    <scope>NUCLEOTIDE SEQUENCE</scope>
</reference>
<dbReference type="InterPro" id="IPR036397">
    <property type="entry name" value="RNaseH_sf"/>
</dbReference>
<evidence type="ECO:0000259" key="2">
    <source>
        <dbReference type="PROSITE" id="PS50994"/>
    </source>
</evidence>
<comment type="caution">
    <text evidence="3">The sequence shown here is derived from an EMBL/GenBank/DDBJ whole genome shotgun (WGS) entry which is preliminary data.</text>
</comment>
<dbReference type="Pfam" id="PF07727">
    <property type="entry name" value="RVT_2"/>
    <property type="match status" value="1"/>
</dbReference>
<proteinExistence type="predicted"/>
<keyword evidence="4" id="KW-1185">Reference proteome</keyword>
<dbReference type="InterPro" id="IPR012337">
    <property type="entry name" value="RNaseH-like_sf"/>
</dbReference>
<evidence type="ECO:0000313" key="3">
    <source>
        <dbReference type="EMBL" id="GJT31764.1"/>
    </source>
</evidence>
<feature type="compositionally biased region" description="Polar residues" evidence="1">
    <location>
        <begin position="330"/>
        <end position="343"/>
    </location>
</feature>
<dbReference type="SUPFAM" id="SSF53098">
    <property type="entry name" value="Ribonuclease H-like"/>
    <property type="match status" value="1"/>
</dbReference>
<dbReference type="InterPro" id="IPR013103">
    <property type="entry name" value="RVT_2"/>
</dbReference>
<feature type="region of interest" description="Disordered" evidence="1">
    <location>
        <begin position="1052"/>
        <end position="1077"/>
    </location>
</feature>
<dbReference type="PROSITE" id="PS50994">
    <property type="entry name" value="INTEGRASE"/>
    <property type="match status" value="1"/>
</dbReference>
<dbReference type="InterPro" id="IPR043502">
    <property type="entry name" value="DNA/RNA_pol_sf"/>
</dbReference>
<feature type="region of interest" description="Disordered" evidence="1">
    <location>
        <begin position="232"/>
        <end position="279"/>
    </location>
</feature>
<dbReference type="PANTHER" id="PTHR11439:SF495">
    <property type="entry name" value="REVERSE TRANSCRIPTASE, RNA-DEPENDENT DNA POLYMERASE-RELATED"/>
    <property type="match status" value="1"/>
</dbReference>
<evidence type="ECO:0000313" key="4">
    <source>
        <dbReference type="Proteomes" id="UP001151760"/>
    </source>
</evidence>